<keyword evidence="2" id="KW-0472">Membrane</keyword>
<keyword evidence="2" id="KW-0812">Transmembrane</keyword>
<keyword evidence="4" id="KW-1185">Reference proteome</keyword>
<feature type="compositionally biased region" description="Low complexity" evidence="1">
    <location>
        <begin position="262"/>
        <end position="289"/>
    </location>
</feature>
<dbReference type="EMBL" id="JAVALS010000014">
    <property type="protein sequence ID" value="MDP5228377.1"/>
    <property type="molecule type" value="Genomic_DNA"/>
</dbReference>
<organism evidence="3 4">
    <name type="scientific">Arthrobacter horti</name>
    <dbReference type="NCBI Taxonomy" id="3068273"/>
    <lineage>
        <taxon>Bacteria</taxon>
        <taxon>Bacillati</taxon>
        <taxon>Actinomycetota</taxon>
        <taxon>Actinomycetes</taxon>
        <taxon>Micrococcales</taxon>
        <taxon>Micrococcaceae</taxon>
        <taxon>Arthrobacter</taxon>
    </lineage>
</organism>
<dbReference type="Proteomes" id="UP001232725">
    <property type="component" value="Unassembled WGS sequence"/>
</dbReference>
<feature type="region of interest" description="Disordered" evidence="1">
    <location>
        <begin position="206"/>
        <end position="236"/>
    </location>
</feature>
<proteinExistence type="predicted"/>
<feature type="transmembrane region" description="Helical" evidence="2">
    <location>
        <begin position="240"/>
        <end position="261"/>
    </location>
</feature>
<evidence type="ECO:0000256" key="1">
    <source>
        <dbReference type="SAM" id="MobiDB-lite"/>
    </source>
</evidence>
<gene>
    <name evidence="3" type="ORF">Q9R02_14530</name>
</gene>
<evidence type="ECO:0000256" key="2">
    <source>
        <dbReference type="SAM" id="Phobius"/>
    </source>
</evidence>
<dbReference type="RefSeq" id="WP_305997422.1">
    <property type="nucleotide sequence ID" value="NZ_JAVALS010000014.1"/>
</dbReference>
<reference evidence="3 4" key="1">
    <citation type="submission" date="2023-08" db="EMBL/GenBank/DDBJ databases">
        <title>Arthrobacter horti sp. nov., isolated from forest soil.</title>
        <authorList>
            <person name="Park M."/>
        </authorList>
    </citation>
    <scope>NUCLEOTIDE SEQUENCE [LARGE SCALE GENOMIC DNA]</scope>
    <source>
        <strain evidence="3 4">YJM1</strain>
    </source>
</reference>
<comment type="caution">
    <text evidence="3">The sequence shown here is derived from an EMBL/GenBank/DDBJ whole genome shotgun (WGS) entry which is preliminary data.</text>
</comment>
<sequence length="585" mass="59858">MRVKSAIAVFVLGLLALFVGIGQRTFWAPPETVSVTVPASVQDAPLTVVAPSFAGFGGKAVTVDVKGEGTFTVATGRPDDVDAWVGKTAHNTVQGLNADKTALDVQHSDGDATSPNPAEADLWATTQAGNGDLSFKWNAPASGDWSLLIASDGSKPAPKQIEFTFANQATSPWSIPLIVLGGLLMLGALLFIFLFGKGGTGGKTAVAGPSTGAPESSHEASDGEASDDGGKPSAFLRRPATAGVTALVLGVSALGGLAGVAPAHADSTPSPSSSDSASASDSAPATGDAQSGVPVLTAPQLARILNRTADAITSADAARNAKDLGSRASGDALTIRTQNYKIQAAVKDAAAVAPVSSDNVLAHAVTNDRSWPRTVLAVTQGAKNPTPVILTLQQASARENYKLVTSAYLLPTQTFPVMGKDSAPTQAESDANGLTVSPDDAFKSLTARLKDAKSADGAKFADGSFFQETESFKTDLLAAKDNKAGLVPQFDVQLIGQPKVTFKAADGSALSVADLKFTVVIPQKNSGDIVTLDPRIAALTGEQKSEKKVTQTFIVSAVVRIPRAGSADKLTLIGADRYLTAASLG</sequence>
<evidence type="ECO:0000313" key="4">
    <source>
        <dbReference type="Proteomes" id="UP001232725"/>
    </source>
</evidence>
<feature type="region of interest" description="Disordered" evidence="1">
    <location>
        <begin position="262"/>
        <end position="294"/>
    </location>
</feature>
<accession>A0ABT9IS23</accession>
<name>A0ABT9IS23_9MICC</name>
<evidence type="ECO:0000313" key="3">
    <source>
        <dbReference type="EMBL" id="MDP5228377.1"/>
    </source>
</evidence>
<protein>
    <submittedName>
        <fullName evidence="3">Uncharacterized protein</fullName>
    </submittedName>
</protein>
<keyword evidence="2" id="KW-1133">Transmembrane helix</keyword>
<feature type="transmembrane region" description="Helical" evidence="2">
    <location>
        <begin position="173"/>
        <end position="195"/>
    </location>
</feature>